<gene>
    <name evidence="1" type="ORF">OESDEN_06142</name>
</gene>
<keyword evidence="2" id="KW-1185">Reference proteome</keyword>
<accession>A0A0B1T9L2</accession>
<evidence type="ECO:0000313" key="2">
    <source>
        <dbReference type="Proteomes" id="UP000053660"/>
    </source>
</evidence>
<name>A0A0B1T9L2_OESDE</name>
<evidence type="ECO:0000313" key="1">
    <source>
        <dbReference type="EMBL" id="KHJ93934.1"/>
    </source>
</evidence>
<dbReference type="Proteomes" id="UP000053660">
    <property type="component" value="Unassembled WGS sequence"/>
</dbReference>
<dbReference type="AlphaFoldDB" id="A0A0B1T9L2"/>
<organism evidence="1 2">
    <name type="scientific">Oesophagostomum dentatum</name>
    <name type="common">Nodular worm</name>
    <dbReference type="NCBI Taxonomy" id="61180"/>
    <lineage>
        <taxon>Eukaryota</taxon>
        <taxon>Metazoa</taxon>
        <taxon>Ecdysozoa</taxon>
        <taxon>Nematoda</taxon>
        <taxon>Chromadorea</taxon>
        <taxon>Rhabditida</taxon>
        <taxon>Rhabditina</taxon>
        <taxon>Rhabditomorpha</taxon>
        <taxon>Strongyloidea</taxon>
        <taxon>Strongylidae</taxon>
        <taxon>Oesophagostomum</taxon>
    </lineage>
</organism>
<dbReference type="EMBL" id="KN550540">
    <property type="protein sequence ID" value="KHJ93934.1"/>
    <property type="molecule type" value="Genomic_DNA"/>
</dbReference>
<sequence>MSRSCLGAHLTTFIEFWRSFVGVIETGQEWYLLRSADI</sequence>
<protein>
    <submittedName>
        <fullName evidence="1">Uncharacterized protein</fullName>
    </submittedName>
</protein>
<reference evidence="1 2" key="1">
    <citation type="submission" date="2014-03" db="EMBL/GenBank/DDBJ databases">
        <title>Draft genome of the hookworm Oesophagostomum dentatum.</title>
        <authorList>
            <person name="Mitreva M."/>
        </authorList>
    </citation>
    <scope>NUCLEOTIDE SEQUENCE [LARGE SCALE GENOMIC DNA]</scope>
    <source>
        <strain evidence="1 2">OD-Hann</strain>
    </source>
</reference>
<proteinExistence type="predicted"/>